<feature type="signal peptide" evidence="1">
    <location>
        <begin position="1"/>
        <end position="20"/>
    </location>
</feature>
<keyword evidence="3" id="KW-1185">Reference proteome</keyword>
<proteinExistence type="predicted"/>
<protein>
    <recommendedName>
        <fullName evidence="4">Outer membrane protein beta-barrel domain-containing protein</fullName>
    </recommendedName>
</protein>
<evidence type="ECO:0000313" key="3">
    <source>
        <dbReference type="Proteomes" id="UP000609064"/>
    </source>
</evidence>
<dbReference type="RefSeq" id="WP_188771558.1">
    <property type="nucleotide sequence ID" value="NZ_BMKK01000024.1"/>
</dbReference>
<evidence type="ECO:0000313" key="2">
    <source>
        <dbReference type="EMBL" id="GGD83522.1"/>
    </source>
</evidence>
<reference evidence="2" key="1">
    <citation type="journal article" date="2014" name="Int. J. Syst. Evol. Microbiol.">
        <title>Complete genome sequence of Corynebacterium casei LMG S-19264T (=DSM 44701T), isolated from a smear-ripened cheese.</title>
        <authorList>
            <consortium name="US DOE Joint Genome Institute (JGI-PGF)"/>
            <person name="Walter F."/>
            <person name="Albersmeier A."/>
            <person name="Kalinowski J."/>
            <person name="Ruckert C."/>
        </authorList>
    </citation>
    <scope>NUCLEOTIDE SEQUENCE</scope>
    <source>
        <strain evidence="2">CGMCC 1.15958</strain>
    </source>
</reference>
<organism evidence="2 3">
    <name type="scientific">Emticicia aquatilis</name>
    <dbReference type="NCBI Taxonomy" id="1537369"/>
    <lineage>
        <taxon>Bacteria</taxon>
        <taxon>Pseudomonadati</taxon>
        <taxon>Bacteroidota</taxon>
        <taxon>Cytophagia</taxon>
        <taxon>Cytophagales</taxon>
        <taxon>Leadbetterellaceae</taxon>
        <taxon>Emticicia</taxon>
    </lineage>
</organism>
<feature type="chain" id="PRO_5036802915" description="Outer membrane protein beta-barrel domain-containing protein" evidence="1">
    <location>
        <begin position="21"/>
        <end position="239"/>
    </location>
</feature>
<name>A0A917DYZ5_9BACT</name>
<reference evidence="2" key="2">
    <citation type="submission" date="2020-09" db="EMBL/GenBank/DDBJ databases">
        <authorList>
            <person name="Sun Q."/>
            <person name="Zhou Y."/>
        </authorList>
    </citation>
    <scope>NUCLEOTIDE SEQUENCE</scope>
    <source>
        <strain evidence="2">CGMCC 1.15958</strain>
    </source>
</reference>
<dbReference type="AlphaFoldDB" id="A0A917DYZ5"/>
<dbReference type="EMBL" id="BMKK01000024">
    <property type="protein sequence ID" value="GGD83522.1"/>
    <property type="molecule type" value="Genomic_DNA"/>
</dbReference>
<accession>A0A917DYZ5</accession>
<sequence>MTRFAKLMILSALLMGFSSATVLGQDSTKSSIQTIFKKKKGGAKLNYLGVYIAPEYQFGQVGGVFTSLAGGSFMLQFNKKFAVGMTGYSSFRNQSTGVDGMFGGLKFEYTVKPDAAVHVSFPLVVGVAGNNFHFGDFDHDGFRGDRDGNFDPNADGTKPMRDGSFSNTTYRLIQPGVVAEANLSRFAKAFVGANYRFAFDNSGLNNDYKGFSANIGLKLGIFDYAVNRKPKKKKHESKF</sequence>
<dbReference type="Proteomes" id="UP000609064">
    <property type="component" value="Unassembled WGS sequence"/>
</dbReference>
<keyword evidence="1" id="KW-0732">Signal</keyword>
<comment type="caution">
    <text evidence="2">The sequence shown here is derived from an EMBL/GenBank/DDBJ whole genome shotgun (WGS) entry which is preliminary data.</text>
</comment>
<gene>
    <name evidence="2" type="ORF">GCM10011514_54500</name>
</gene>
<evidence type="ECO:0000256" key="1">
    <source>
        <dbReference type="SAM" id="SignalP"/>
    </source>
</evidence>
<evidence type="ECO:0008006" key="4">
    <source>
        <dbReference type="Google" id="ProtNLM"/>
    </source>
</evidence>